<keyword evidence="2" id="KW-0479">Metal-binding</keyword>
<dbReference type="Gene3D" id="3.30.160.60">
    <property type="entry name" value="Classic Zinc Finger"/>
    <property type="match status" value="1"/>
</dbReference>
<keyword evidence="4" id="KW-0863">Zinc-finger</keyword>
<evidence type="ECO:0000256" key="5">
    <source>
        <dbReference type="ARBA" id="ARBA00022833"/>
    </source>
</evidence>
<feature type="domain" description="C2H2-type" evidence="8">
    <location>
        <begin position="64"/>
        <end position="87"/>
    </location>
</feature>
<dbReference type="GO" id="GO:0005634">
    <property type="term" value="C:nucleus"/>
    <property type="evidence" value="ECO:0007669"/>
    <property type="project" value="UniProtKB-SubCell"/>
</dbReference>
<sequence>MKSLLRKGEGTTKAESSYFCEACQETSPGTKEEHLEGRRHLKTQERLEKYGSLEKIAEVFKTSYCFICGVKSNSLEQFEIHVKGNKHKNRCKTFDLDPSLTNFPPGMKIPPGVKLPPGYDPSLAPRNPTNPAPKGPPRPKTLLAAAAPAAKKNAYS</sequence>
<organism evidence="9">
    <name type="scientific">Ixodes ricinus</name>
    <name type="common">Common tick</name>
    <name type="synonym">Acarus ricinus</name>
    <dbReference type="NCBI Taxonomy" id="34613"/>
    <lineage>
        <taxon>Eukaryota</taxon>
        <taxon>Metazoa</taxon>
        <taxon>Ecdysozoa</taxon>
        <taxon>Arthropoda</taxon>
        <taxon>Chelicerata</taxon>
        <taxon>Arachnida</taxon>
        <taxon>Acari</taxon>
        <taxon>Parasitiformes</taxon>
        <taxon>Ixodida</taxon>
        <taxon>Ixodoidea</taxon>
        <taxon>Ixodidae</taxon>
        <taxon>Ixodinae</taxon>
        <taxon>Ixodes</taxon>
    </lineage>
</organism>
<dbReference type="InterPro" id="IPR036236">
    <property type="entry name" value="Znf_C2H2_sf"/>
</dbReference>
<dbReference type="Pfam" id="PF12874">
    <property type="entry name" value="zf-met"/>
    <property type="match status" value="1"/>
</dbReference>
<dbReference type="InterPro" id="IPR051845">
    <property type="entry name" value="Znf385"/>
</dbReference>
<name>A0A0K8RHB1_IXORI</name>
<dbReference type="SUPFAM" id="SSF57667">
    <property type="entry name" value="beta-beta-alpha zinc fingers"/>
    <property type="match status" value="1"/>
</dbReference>
<evidence type="ECO:0000256" key="2">
    <source>
        <dbReference type="ARBA" id="ARBA00022723"/>
    </source>
</evidence>
<dbReference type="InterPro" id="IPR013087">
    <property type="entry name" value="Znf_C2H2_type"/>
</dbReference>
<evidence type="ECO:0000256" key="6">
    <source>
        <dbReference type="ARBA" id="ARBA00023242"/>
    </source>
</evidence>
<dbReference type="PANTHER" id="PTHR23067">
    <property type="entry name" value="DOUBLE-STRANDED RNA-BINDING ZINC FINGER PROTEIN"/>
    <property type="match status" value="1"/>
</dbReference>
<evidence type="ECO:0000256" key="1">
    <source>
        <dbReference type="ARBA" id="ARBA00004123"/>
    </source>
</evidence>
<evidence type="ECO:0000259" key="8">
    <source>
        <dbReference type="Pfam" id="PF12874"/>
    </source>
</evidence>
<dbReference type="PANTHER" id="PTHR23067:SF14">
    <property type="entry name" value="C2H2-TYPE DOMAIN-CONTAINING PROTEIN"/>
    <property type="match status" value="1"/>
</dbReference>
<dbReference type="EMBL" id="GADI01003293">
    <property type="protein sequence ID" value="JAA70515.1"/>
    <property type="molecule type" value="mRNA"/>
</dbReference>
<keyword evidence="6" id="KW-0539">Nucleus</keyword>
<reference evidence="9" key="1">
    <citation type="submission" date="2012-12" db="EMBL/GenBank/DDBJ databases">
        <title>Identification and characterization of a phenylalanine ammonia-lyase gene family in Isatis indigotica Fort.</title>
        <authorList>
            <person name="Liu Q."/>
            <person name="Chen J."/>
            <person name="Zhou X."/>
            <person name="Di P."/>
            <person name="Xiao Y."/>
            <person name="Xuan H."/>
            <person name="Zhang L."/>
            <person name="Chen W."/>
        </authorList>
    </citation>
    <scope>NUCLEOTIDE SEQUENCE</scope>
    <source>
        <tissue evidence="9">Salivary gland</tissue>
    </source>
</reference>
<feature type="region of interest" description="Disordered" evidence="7">
    <location>
        <begin position="115"/>
        <end position="141"/>
    </location>
</feature>
<dbReference type="AlphaFoldDB" id="A0A0K8RHB1"/>
<comment type="subcellular location">
    <subcellularLocation>
        <location evidence="1">Nucleus</location>
    </subcellularLocation>
</comment>
<evidence type="ECO:0000256" key="4">
    <source>
        <dbReference type="ARBA" id="ARBA00022771"/>
    </source>
</evidence>
<evidence type="ECO:0000313" key="9">
    <source>
        <dbReference type="EMBL" id="JAA70515.1"/>
    </source>
</evidence>
<protein>
    <recommendedName>
        <fullName evidence="8">C2H2-type domain-containing protein</fullName>
    </recommendedName>
</protein>
<evidence type="ECO:0000256" key="3">
    <source>
        <dbReference type="ARBA" id="ARBA00022737"/>
    </source>
</evidence>
<proteinExistence type="evidence at transcript level"/>
<feature type="compositionally biased region" description="Pro residues" evidence="7">
    <location>
        <begin position="128"/>
        <end position="139"/>
    </location>
</feature>
<evidence type="ECO:0000256" key="7">
    <source>
        <dbReference type="SAM" id="MobiDB-lite"/>
    </source>
</evidence>
<dbReference type="GO" id="GO:0008270">
    <property type="term" value="F:zinc ion binding"/>
    <property type="evidence" value="ECO:0007669"/>
    <property type="project" value="UniProtKB-KW"/>
</dbReference>
<accession>A0A0K8RHB1</accession>
<keyword evidence="5" id="KW-0862">Zinc</keyword>
<keyword evidence="3" id="KW-0677">Repeat</keyword>